<evidence type="ECO:0000256" key="8">
    <source>
        <dbReference type="SAM" id="Phobius"/>
    </source>
</evidence>
<dbReference type="KEGG" id="abut:Ami103574_15170"/>
<dbReference type="PANTHER" id="PTHR30329:SF21">
    <property type="entry name" value="LIPOPROTEIN YIAD-RELATED"/>
    <property type="match status" value="1"/>
</dbReference>
<sequence length="228" mass="25773">MRKRPASYEEEEKKNNNERWLLTYSDMITLLLALFIIMYSMSTIDAAKFKAVAESMGQALNNPKMVEAPTSDEKSDGEKITDMERLAKEVKSYIKKNNLQGQVEVTGTDSYVKIDLKDTLLFIPDSDQLIDGNSTVLLELKDLMGEYYSQVRHISIRGHTAFVSGTNEQFSWQLSANRALTVVNFLAANGMSGDKFSIEGYSHYSPVGNNDTEEGRAKNRRVEIYITQ</sequence>
<evidence type="ECO:0000259" key="9">
    <source>
        <dbReference type="PROSITE" id="PS51123"/>
    </source>
</evidence>
<feature type="domain" description="OmpA-like" evidence="9">
    <location>
        <begin position="109"/>
        <end position="228"/>
    </location>
</feature>
<dbReference type="AlphaFoldDB" id="A0A858BYM4"/>
<dbReference type="InterPro" id="IPR025713">
    <property type="entry name" value="MotB-like_N_dom"/>
</dbReference>
<reference evidence="10 11" key="1">
    <citation type="submission" date="2020-02" db="EMBL/GenBank/DDBJ databases">
        <authorList>
            <person name="Kim Y.B."/>
            <person name="Roh S.W."/>
        </authorList>
    </citation>
    <scope>NUCLEOTIDE SEQUENCE [LARGE SCALE GENOMIC DNA]</scope>
    <source>
        <strain evidence="10 11">DSM 103574</strain>
    </source>
</reference>
<dbReference type="Pfam" id="PF13677">
    <property type="entry name" value="MotB_plug"/>
    <property type="match status" value="1"/>
</dbReference>
<proteinExistence type="inferred from homology"/>
<keyword evidence="5 8" id="KW-1133">Transmembrane helix</keyword>
<evidence type="ECO:0000256" key="6">
    <source>
        <dbReference type="ARBA" id="ARBA00023136"/>
    </source>
</evidence>
<dbReference type="RefSeq" id="WP_163067789.1">
    <property type="nucleotide sequence ID" value="NZ_CP048649.1"/>
</dbReference>
<keyword evidence="11" id="KW-1185">Reference proteome</keyword>
<dbReference type="CDD" id="cd07185">
    <property type="entry name" value="OmpA_C-like"/>
    <property type="match status" value="1"/>
</dbReference>
<keyword evidence="10" id="KW-0966">Cell projection</keyword>
<evidence type="ECO:0000313" key="11">
    <source>
        <dbReference type="Proteomes" id="UP000466848"/>
    </source>
</evidence>
<evidence type="ECO:0000256" key="7">
    <source>
        <dbReference type="PROSITE-ProRule" id="PRU00473"/>
    </source>
</evidence>
<evidence type="ECO:0000256" key="4">
    <source>
        <dbReference type="ARBA" id="ARBA00022692"/>
    </source>
</evidence>
<accession>A0A858BYM4</accession>
<keyword evidence="10" id="KW-0282">Flagellum</keyword>
<evidence type="ECO:0000313" key="10">
    <source>
        <dbReference type="EMBL" id="QIB70552.1"/>
    </source>
</evidence>
<keyword evidence="4 8" id="KW-0812">Transmembrane</keyword>
<organism evidence="10 11">
    <name type="scientific">Aminipila butyrica</name>
    <dbReference type="NCBI Taxonomy" id="433296"/>
    <lineage>
        <taxon>Bacteria</taxon>
        <taxon>Bacillati</taxon>
        <taxon>Bacillota</taxon>
        <taxon>Clostridia</taxon>
        <taxon>Peptostreptococcales</taxon>
        <taxon>Anaerovoracaceae</taxon>
        <taxon>Aminipila</taxon>
    </lineage>
</organism>
<protein>
    <submittedName>
        <fullName evidence="10">Flagellar motor protein MotB</fullName>
    </submittedName>
</protein>
<dbReference type="InterPro" id="IPR036737">
    <property type="entry name" value="OmpA-like_sf"/>
</dbReference>
<evidence type="ECO:0000256" key="5">
    <source>
        <dbReference type="ARBA" id="ARBA00022989"/>
    </source>
</evidence>
<name>A0A858BYM4_9FIRM</name>
<dbReference type="PANTHER" id="PTHR30329">
    <property type="entry name" value="STATOR ELEMENT OF FLAGELLAR MOTOR COMPLEX"/>
    <property type="match status" value="1"/>
</dbReference>
<keyword evidence="10" id="KW-0969">Cilium</keyword>
<dbReference type="Proteomes" id="UP000466848">
    <property type="component" value="Chromosome"/>
</dbReference>
<evidence type="ECO:0000256" key="3">
    <source>
        <dbReference type="ARBA" id="ARBA00022475"/>
    </source>
</evidence>
<dbReference type="Pfam" id="PF00691">
    <property type="entry name" value="OmpA"/>
    <property type="match status" value="1"/>
</dbReference>
<comment type="similarity">
    <text evidence="2">Belongs to the MotB family.</text>
</comment>
<dbReference type="Gene3D" id="3.30.1330.60">
    <property type="entry name" value="OmpA-like domain"/>
    <property type="match status" value="1"/>
</dbReference>
<evidence type="ECO:0000256" key="1">
    <source>
        <dbReference type="ARBA" id="ARBA00004162"/>
    </source>
</evidence>
<keyword evidence="3" id="KW-1003">Cell membrane</keyword>
<dbReference type="PROSITE" id="PS51123">
    <property type="entry name" value="OMPA_2"/>
    <property type="match status" value="1"/>
</dbReference>
<dbReference type="InterPro" id="IPR050330">
    <property type="entry name" value="Bact_OuterMem_StrucFunc"/>
</dbReference>
<evidence type="ECO:0000256" key="2">
    <source>
        <dbReference type="ARBA" id="ARBA00008914"/>
    </source>
</evidence>
<dbReference type="EMBL" id="CP048649">
    <property type="protein sequence ID" value="QIB70552.1"/>
    <property type="molecule type" value="Genomic_DNA"/>
</dbReference>
<keyword evidence="6 7" id="KW-0472">Membrane</keyword>
<dbReference type="InterPro" id="IPR006665">
    <property type="entry name" value="OmpA-like"/>
</dbReference>
<feature type="transmembrane region" description="Helical" evidence="8">
    <location>
        <begin position="21"/>
        <end position="41"/>
    </location>
</feature>
<dbReference type="GO" id="GO:0005886">
    <property type="term" value="C:plasma membrane"/>
    <property type="evidence" value="ECO:0007669"/>
    <property type="project" value="UniProtKB-SubCell"/>
</dbReference>
<comment type="subcellular location">
    <subcellularLocation>
        <location evidence="1">Cell membrane</location>
        <topology evidence="1">Single-pass membrane protein</topology>
    </subcellularLocation>
</comment>
<dbReference type="SUPFAM" id="SSF103088">
    <property type="entry name" value="OmpA-like"/>
    <property type="match status" value="1"/>
</dbReference>
<gene>
    <name evidence="10" type="ORF">Ami103574_15170</name>
</gene>